<comment type="caution">
    <text evidence="1">The sequence shown here is derived from an EMBL/GenBank/DDBJ whole genome shotgun (WGS) entry which is preliminary data.</text>
</comment>
<reference evidence="1" key="2">
    <citation type="submission" date="2020-11" db="EMBL/GenBank/DDBJ databases">
        <authorList>
            <consortium name="DOE Joint Genome Institute"/>
            <person name="Kuo A."/>
            <person name="Miyauchi S."/>
            <person name="Kiss E."/>
            <person name="Drula E."/>
            <person name="Kohler A."/>
            <person name="Sanchez-Garcia M."/>
            <person name="Andreopoulos B."/>
            <person name="Barry K.W."/>
            <person name="Bonito G."/>
            <person name="Buee M."/>
            <person name="Carver A."/>
            <person name="Chen C."/>
            <person name="Cichocki N."/>
            <person name="Clum A."/>
            <person name="Culley D."/>
            <person name="Crous P.W."/>
            <person name="Fauchery L."/>
            <person name="Girlanda M."/>
            <person name="Hayes R."/>
            <person name="Keri Z."/>
            <person name="Labutti K."/>
            <person name="Lipzen A."/>
            <person name="Lombard V."/>
            <person name="Magnuson J."/>
            <person name="Maillard F."/>
            <person name="Morin E."/>
            <person name="Murat C."/>
            <person name="Nolan M."/>
            <person name="Ohm R."/>
            <person name="Pangilinan J."/>
            <person name="Pereira M."/>
            <person name="Perotto S."/>
            <person name="Peter M."/>
            <person name="Riley R."/>
            <person name="Sitrit Y."/>
            <person name="Stielow B."/>
            <person name="Szollosi G."/>
            <person name="Zifcakova L."/>
            <person name="Stursova M."/>
            <person name="Spatafora J.W."/>
            <person name="Tedersoo L."/>
            <person name="Vaario L.-M."/>
            <person name="Yamada A."/>
            <person name="Yan M."/>
            <person name="Wang P."/>
            <person name="Xu J."/>
            <person name="Bruns T."/>
            <person name="Baldrian P."/>
            <person name="Vilgalys R."/>
            <person name="Henrissat B."/>
            <person name="Grigoriev I.V."/>
            <person name="Hibbett D."/>
            <person name="Nagy L.G."/>
            <person name="Martin F.M."/>
        </authorList>
    </citation>
    <scope>NUCLEOTIDE SEQUENCE</scope>
    <source>
        <strain evidence="1">UH-Tt-Lm1</strain>
    </source>
</reference>
<organism evidence="1 2">
    <name type="scientific">Thelephora terrestris</name>
    <dbReference type="NCBI Taxonomy" id="56493"/>
    <lineage>
        <taxon>Eukaryota</taxon>
        <taxon>Fungi</taxon>
        <taxon>Dikarya</taxon>
        <taxon>Basidiomycota</taxon>
        <taxon>Agaricomycotina</taxon>
        <taxon>Agaricomycetes</taxon>
        <taxon>Thelephorales</taxon>
        <taxon>Thelephoraceae</taxon>
        <taxon>Thelephora</taxon>
    </lineage>
</organism>
<keyword evidence="2" id="KW-1185">Reference proteome</keyword>
<evidence type="ECO:0008006" key="3">
    <source>
        <dbReference type="Google" id="ProtNLM"/>
    </source>
</evidence>
<dbReference type="Proteomes" id="UP000736335">
    <property type="component" value="Unassembled WGS sequence"/>
</dbReference>
<protein>
    <recommendedName>
        <fullName evidence="3">F-box domain-containing protein</fullName>
    </recommendedName>
</protein>
<dbReference type="AlphaFoldDB" id="A0A9P6H2P4"/>
<accession>A0A9P6H2P4</accession>
<reference evidence="1" key="1">
    <citation type="journal article" date="2020" name="Nat. Commun.">
        <title>Large-scale genome sequencing of mycorrhizal fungi provides insights into the early evolution of symbiotic traits.</title>
        <authorList>
            <person name="Miyauchi S."/>
            <person name="Kiss E."/>
            <person name="Kuo A."/>
            <person name="Drula E."/>
            <person name="Kohler A."/>
            <person name="Sanchez-Garcia M."/>
            <person name="Morin E."/>
            <person name="Andreopoulos B."/>
            <person name="Barry K.W."/>
            <person name="Bonito G."/>
            <person name="Buee M."/>
            <person name="Carver A."/>
            <person name="Chen C."/>
            <person name="Cichocki N."/>
            <person name="Clum A."/>
            <person name="Culley D."/>
            <person name="Crous P.W."/>
            <person name="Fauchery L."/>
            <person name="Girlanda M."/>
            <person name="Hayes R.D."/>
            <person name="Keri Z."/>
            <person name="LaButti K."/>
            <person name="Lipzen A."/>
            <person name="Lombard V."/>
            <person name="Magnuson J."/>
            <person name="Maillard F."/>
            <person name="Murat C."/>
            <person name="Nolan M."/>
            <person name="Ohm R.A."/>
            <person name="Pangilinan J."/>
            <person name="Pereira M.F."/>
            <person name="Perotto S."/>
            <person name="Peter M."/>
            <person name="Pfister S."/>
            <person name="Riley R."/>
            <person name="Sitrit Y."/>
            <person name="Stielow J.B."/>
            <person name="Szollosi G."/>
            <person name="Zifcakova L."/>
            <person name="Stursova M."/>
            <person name="Spatafora J.W."/>
            <person name="Tedersoo L."/>
            <person name="Vaario L.M."/>
            <person name="Yamada A."/>
            <person name="Yan M."/>
            <person name="Wang P."/>
            <person name="Xu J."/>
            <person name="Bruns T."/>
            <person name="Baldrian P."/>
            <person name="Vilgalys R."/>
            <person name="Dunand C."/>
            <person name="Henrissat B."/>
            <person name="Grigoriev I.V."/>
            <person name="Hibbett D."/>
            <person name="Nagy L.G."/>
            <person name="Martin F.M."/>
        </authorList>
    </citation>
    <scope>NUCLEOTIDE SEQUENCE</scope>
    <source>
        <strain evidence="1">UH-Tt-Lm1</strain>
    </source>
</reference>
<gene>
    <name evidence="1" type="ORF">BJ322DRAFT_501077</name>
</gene>
<dbReference type="EMBL" id="WIUZ02000024">
    <property type="protein sequence ID" value="KAF9778178.1"/>
    <property type="molecule type" value="Genomic_DNA"/>
</dbReference>
<sequence>MNSRPSLPQETLDFIVDLLRGSRDALKQCCLVCKSWIPRTRRYLFYRIAFRSLADLEAWRRTFPDPANSPAYHTRSLTVECLPYITAADAEDGGWIRAFSKVELFNVMSTTRSSHAYSLVPFRNISPALKSLCVEYRNIPLSEVFGLMHNLPLLEDLMILCHGMDTRSSEEDERSTFKPSTSPPLTGTLLLYMLNGVEHTARRLLNLPHGLHFRKFVCTWCTGEELRWIMALVEECSATLERIEIECYVSPGTSLQLLRWTIHLTRGCCIS</sequence>
<evidence type="ECO:0000313" key="2">
    <source>
        <dbReference type="Proteomes" id="UP000736335"/>
    </source>
</evidence>
<evidence type="ECO:0000313" key="1">
    <source>
        <dbReference type="EMBL" id="KAF9778178.1"/>
    </source>
</evidence>
<name>A0A9P6H2P4_9AGAM</name>
<dbReference type="OrthoDB" id="2921803at2759"/>
<proteinExistence type="predicted"/>